<dbReference type="OrthoDB" id="9804333at2"/>
<sequence length="275" mass="29851">MIADLHIHTTASDGRLSPAETINAAINAGLTCIAITDHDTVAGIKELNSSCPSYAKSLSVIPGIELNTDLPTHEVHILGYFIDIDNAELLSELESILRGRRQRALRMVEILNQLGYAVQYERVKEIAGQSVAIGRPHIAKALLEKGYFGTTQDVFTALLEKNAPAYVPHYKLNPAKAIQLIKKAGGIPVLAHPGLIGDDMVVKEMMTAGIQGLEVYHPKHDSVTTQKYLNLALRSKLLVTGGSDFHGIPGRLPEELGTFSIPLQLAQILQSRIQA</sequence>
<protein>
    <recommendedName>
        <fullName evidence="1">Polymerase/histidinol phosphatase N-terminal domain-containing protein</fullName>
    </recommendedName>
</protein>
<evidence type="ECO:0000313" key="2">
    <source>
        <dbReference type="EMBL" id="VBB06002.1"/>
    </source>
</evidence>
<organism evidence="2 3">
    <name type="scientific">Lucifera butyrica</name>
    <dbReference type="NCBI Taxonomy" id="1351585"/>
    <lineage>
        <taxon>Bacteria</taxon>
        <taxon>Bacillati</taxon>
        <taxon>Bacillota</taxon>
        <taxon>Negativicutes</taxon>
        <taxon>Veillonellales</taxon>
        <taxon>Veillonellaceae</taxon>
        <taxon>Lucifera</taxon>
    </lineage>
</organism>
<dbReference type="InterPro" id="IPR004013">
    <property type="entry name" value="PHP_dom"/>
</dbReference>
<dbReference type="EMBL" id="UPPP01000061">
    <property type="protein sequence ID" value="VBB06002.1"/>
    <property type="molecule type" value="Genomic_DNA"/>
</dbReference>
<dbReference type="InterPro" id="IPR003141">
    <property type="entry name" value="Pol/His_phosphatase_N"/>
</dbReference>
<feature type="domain" description="Polymerase/histidinol phosphatase N-terminal" evidence="1">
    <location>
        <begin position="3"/>
        <end position="70"/>
    </location>
</feature>
<proteinExistence type="predicted"/>
<dbReference type="CDD" id="cd07438">
    <property type="entry name" value="PHP_HisPPase_AMP"/>
    <property type="match status" value="1"/>
</dbReference>
<dbReference type="GO" id="GO:0035312">
    <property type="term" value="F:5'-3' DNA exonuclease activity"/>
    <property type="evidence" value="ECO:0007669"/>
    <property type="project" value="TreeGrafter"/>
</dbReference>
<accession>A0A498R6V6</accession>
<dbReference type="PANTHER" id="PTHR42924">
    <property type="entry name" value="EXONUCLEASE"/>
    <property type="match status" value="1"/>
</dbReference>
<dbReference type="SUPFAM" id="SSF89550">
    <property type="entry name" value="PHP domain-like"/>
    <property type="match status" value="1"/>
</dbReference>
<dbReference type="AlphaFoldDB" id="A0A498R6V6"/>
<dbReference type="Gene3D" id="3.20.20.140">
    <property type="entry name" value="Metal-dependent hydrolases"/>
    <property type="match status" value="1"/>
</dbReference>
<evidence type="ECO:0000313" key="3">
    <source>
        <dbReference type="Proteomes" id="UP000277811"/>
    </source>
</evidence>
<dbReference type="PANTHER" id="PTHR42924:SF3">
    <property type="entry name" value="POLYMERASE_HISTIDINOL PHOSPHATASE N-TERMINAL DOMAIN-CONTAINING PROTEIN"/>
    <property type="match status" value="1"/>
</dbReference>
<dbReference type="GO" id="GO:0004534">
    <property type="term" value="F:5'-3' RNA exonuclease activity"/>
    <property type="evidence" value="ECO:0007669"/>
    <property type="project" value="TreeGrafter"/>
</dbReference>
<dbReference type="SMART" id="SM00481">
    <property type="entry name" value="POLIIIAc"/>
    <property type="match status" value="1"/>
</dbReference>
<gene>
    <name evidence="2" type="ORF">LUCI_1213</name>
</gene>
<dbReference type="InterPro" id="IPR016195">
    <property type="entry name" value="Pol/histidinol_Pase-like"/>
</dbReference>
<evidence type="ECO:0000259" key="1">
    <source>
        <dbReference type="SMART" id="SM00481"/>
    </source>
</evidence>
<name>A0A498R6V6_9FIRM</name>
<dbReference type="Gene3D" id="1.10.150.650">
    <property type="match status" value="1"/>
</dbReference>
<dbReference type="Pfam" id="PF02811">
    <property type="entry name" value="PHP"/>
    <property type="match status" value="1"/>
</dbReference>
<dbReference type="RefSeq" id="WP_122626968.1">
    <property type="nucleotide sequence ID" value="NZ_UPPP01000061.1"/>
</dbReference>
<dbReference type="Proteomes" id="UP000277811">
    <property type="component" value="Unassembled WGS sequence"/>
</dbReference>
<dbReference type="InterPro" id="IPR052018">
    <property type="entry name" value="PHP_domain"/>
</dbReference>
<reference evidence="2 3" key="1">
    <citation type="submission" date="2018-06" db="EMBL/GenBank/DDBJ databases">
        <authorList>
            <person name="Strepis N."/>
        </authorList>
    </citation>
    <scope>NUCLEOTIDE SEQUENCE [LARGE SCALE GENOMIC DNA]</scope>
    <source>
        <strain evidence="2">LUCI</strain>
    </source>
</reference>
<keyword evidence="3" id="KW-1185">Reference proteome</keyword>